<dbReference type="PROSITE" id="PS01278">
    <property type="entry name" value="MTTASE_RADICAL"/>
    <property type="match status" value="1"/>
</dbReference>
<dbReference type="CDD" id="cd01335">
    <property type="entry name" value="Radical_SAM"/>
    <property type="match status" value="1"/>
</dbReference>
<dbReference type="OrthoDB" id="9805215at2"/>
<dbReference type="Gene3D" id="3.40.50.12160">
    <property type="entry name" value="Methylthiotransferase, N-terminal domain"/>
    <property type="match status" value="1"/>
</dbReference>
<feature type="domain" description="Radical SAM core" evidence="17">
    <location>
        <begin position="143"/>
        <end position="375"/>
    </location>
</feature>
<comment type="cofactor">
    <cofactor evidence="14">
        <name>[4Fe-4S] cluster</name>
        <dbReference type="ChEBI" id="CHEBI:49883"/>
    </cofactor>
    <text evidence="14">Binds 2 [4Fe-4S] clusters. One cluster is coordinated with 3 cysteines and an exchangeable S-adenosyl-L-methionine.</text>
</comment>
<dbReference type="InterPro" id="IPR020612">
    <property type="entry name" value="Methylthiotransferase_CS"/>
</dbReference>
<evidence type="ECO:0000256" key="8">
    <source>
        <dbReference type="ARBA" id="ARBA00023004"/>
    </source>
</evidence>
<feature type="binding site" evidence="14">
    <location>
        <position position="157"/>
    </location>
    <ligand>
        <name>[4Fe-4S] cluster</name>
        <dbReference type="ChEBI" id="CHEBI:49883"/>
        <label>2</label>
        <note>4Fe-4S-S-AdoMet</note>
    </ligand>
</feature>
<dbReference type="InterPro" id="IPR013848">
    <property type="entry name" value="Methylthiotransferase_N"/>
</dbReference>
<evidence type="ECO:0000256" key="10">
    <source>
        <dbReference type="ARBA" id="ARBA00033765"/>
    </source>
</evidence>
<dbReference type="InterPro" id="IPR023404">
    <property type="entry name" value="rSAM_horseshoe"/>
</dbReference>
<dbReference type="RefSeq" id="WP_103882485.1">
    <property type="nucleotide sequence ID" value="NZ_FNVG01000038.1"/>
</dbReference>
<evidence type="ECO:0000256" key="12">
    <source>
        <dbReference type="ARBA" id="ARBA00052380"/>
    </source>
</evidence>
<dbReference type="FunFam" id="3.40.50.12160:FF:000001">
    <property type="entry name" value="tRNA-2-methylthio-N(6)-dimethylallyladenosine synthase"/>
    <property type="match status" value="1"/>
</dbReference>
<keyword evidence="8 14" id="KW-0408">Iron</keyword>
<dbReference type="HAMAP" id="MF_01864">
    <property type="entry name" value="tRNA_metthiotr_MiaB"/>
    <property type="match status" value="1"/>
</dbReference>
<comment type="catalytic activity">
    <reaction evidence="11">
        <text>N(6)-dimethylallyladenosine(37) in tRNA + (sulfur carrier)-SH + AH2 + S-adenosyl-L-methionine = 2-thio-N(6)-dimethylallyladenosine(37) in tRNA + (sulfur carrier)-H + 5'-deoxyadenosine + L-methionine + A + H(+)</text>
        <dbReference type="Rhea" id="RHEA:36339"/>
        <dbReference type="Rhea" id="RHEA-COMP:10375"/>
        <dbReference type="Rhea" id="RHEA-COMP:10377"/>
        <dbReference type="Rhea" id="RHEA-COMP:14737"/>
        <dbReference type="Rhea" id="RHEA-COMP:14739"/>
        <dbReference type="ChEBI" id="CHEBI:13193"/>
        <dbReference type="ChEBI" id="CHEBI:15378"/>
        <dbReference type="ChEBI" id="CHEBI:17319"/>
        <dbReference type="ChEBI" id="CHEBI:17499"/>
        <dbReference type="ChEBI" id="CHEBI:29917"/>
        <dbReference type="ChEBI" id="CHEBI:57844"/>
        <dbReference type="ChEBI" id="CHEBI:59789"/>
        <dbReference type="ChEBI" id="CHEBI:64428"/>
        <dbReference type="ChEBI" id="CHEBI:74415"/>
        <dbReference type="ChEBI" id="CHEBI:74416"/>
    </reaction>
    <physiologicalReaction direction="left-to-right" evidence="11">
        <dbReference type="Rhea" id="RHEA:36340"/>
    </physiologicalReaction>
</comment>
<dbReference type="InterPro" id="IPR006463">
    <property type="entry name" value="MiaB_methiolase"/>
</dbReference>
<dbReference type="Proteomes" id="UP000236721">
    <property type="component" value="Unassembled WGS sequence"/>
</dbReference>
<dbReference type="Pfam" id="PF04055">
    <property type="entry name" value="Radical_SAM"/>
    <property type="match status" value="1"/>
</dbReference>
<evidence type="ECO:0000256" key="11">
    <source>
        <dbReference type="ARBA" id="ARBA00050926"/>
    </source>
</evidence>
<evidence type="ECO:0000256" key="9">
    <source>
        <dbReference type="ARBA" id="ARBA00023014"/>
    </source>
</evidence>
<evidence type="ECO:0000256" key="2">
    <source>
        <dbReference type="ARBA" id="ARBA00022485"/>
    </source>
</evidence>
<evidence type="ECO:0000256" key="4">
    <source>
        <dbReference type="ARBA" id="ARBA00022679"/>
    </source>
</evidence>
<name>A0A1H6CGC5_9VIBR</name>
<evidence type="ECO:0000256" key="1">
    <source>
        <dbReference type="ARBA" id="ARBA00003234"/>
    </source>
</evidence>
<dbReference type="GO" id="GO:0005829">
    <property type="term" value="C:cytosol"/>
    <property type="evidence" value="ECO:0007669"/>
    <property type="project" value="TreeGrafter"/>
</dbReference>
<comment type="catalytic activity">
    <reaction evidence="13">
        <text>N(6)-dimethylallyladenosine(37) in tRNA + (sulfur carrier)-SH + AH2 + 2 S-adenosyl-L-methionine = 2-methylsulfanyl-N(6)-dimethylallyladenosine(37) in tRNA + (sulfur carrier)-H + 5'-deoxyadenosine + L-methionine + A + S-adenosyl-L-homocysteine + 2 H(+)</text>
        <dbReference type="Rhea" id="RHEA:37067"/>
        <dbReference type="Rhea" id="RHEA-COMP:10375"/>
        <dbReference type="Rhea" id="RHEA-COMP:10376"/>
        <dbReference type="Rhea" id="RHEA-COMP:14737"/>
        <dbReference type="Rhea" id="RHEA-COMP:14739"/>
        <dbReference type="ChEBI" id="CHEBI:13193"/>
        <dbReference type="ChEBI" id="CHEBI:15378"/>
        <dbReference type="ChEBI" id="CHEBI:17319"/>
        <dbReference type="ChEBI" id="CHEBI:17499"/>
        <dbReference type="ChEBI" id="CHEBI:29917"/>
        <dbReference type="ChEBI" id="CHEBI:57844"/>
        <dbReference type="ChEBI" id="CHEBI:57856"/>
        <dbReference type="ChEBI" id="CHEBI:59789"/>
        <dbReference type="ChEBI" id="CHEBI:64428"/>
        <dbReference type="ChEBI" id="CHEBI:74415"/>
        <dbReference type="ChEBI" id="CHEBI:74417"/>
        <dbReference type="EC" id="2.8.4.3"/>
    </reaction>
    <physiologicalReaction direction="left-to-right" evidence="13">
        <dbReference type="Rhea" id="RHEA:37068"/>
    </physiologicalReaction>
</comment>
<keyword evidence="4 14" id="KW-0808">Transferase</keyword>
<dbReference type="NCBIfam" id="TIGR00089">
    <property type="entry name" value="MiaB/RimO family radical SAM methylthiotransferase"/>
    <property type="match status" value="1"/>
</dbReference>
<feature type="domain" description="TRAM" evidence="15">
    <location>
        <begin position="378"/>
        <end position="441"/>
    </location>
</feature>
<dbReference type="SFLD" id="SFLDS00029">
    <property type="entry name" value="Radical_SAM"/>
    <property type="match status" value="1"/>
</dbReference>
<keyword evidence="7 14" id="KW-0479">Metal-binding</keyword>
<dbReference type="AlphaFoldDB" id="A0A1H6CGC5"/>
<comment type="catalytic activity">
    <reaction evidence="12">
        <text>2-thio-N(6)-dimethylallyladenosine(37) in tRNA + S-adenosyl-L-methionine = 2-methylsulfanyl-N(6)-dimethylallyladenosine(37) in tRNA + S-adenosyl-L-homocysteine + H(+)</text>
        <dbReference type="Rhea" id="RHEA:37063"/>
        <dbReference type="Rhea" id="RHEA-COMP:10376"/>
        <dbReference type="Rhea" id="RHEA-COMP:10377"/>
        <dbReference type="ChEBI" id="CHEBI:15378"/>
        <dbReference type="ChEBI" id="CHEBI:57856"/>
        <dbReference type="ChEBI" id="CHEBI:59789"/>
        <dbReference type="ChEBI" id="CHEBI:74416"/>
        <dbReference type="ChEBI" id="CHEBI:74417"/>
    </reaction>
    <physiologicalReaction direction="left-to-right" evidence="12">
        <dbReference type="Rhea" id="RHEA:37064"/>
    </physiologicalReaction>
</comment>
<evidence type="ECO:0000313" key="18">
    <source>
        <dbReference type="EMBL" id="SEG71847.1"/>
    </source>
</evidence>
<reference evidence="19" key="1">
    <citation type="submission" date="2016-10" db="EMBL/GenBank/DDBJ databases">
        <authorList>
            <person name="Varghese N."/>
            <person name="Submissions S."/>
        </authorList>
    </citation>
    <scope>NUCLEOTIDE SEQUENCE [LARGE SCALE GENOMIC DNA]</scope>
    <source>
        <strain evidence="19">CGMCC 1.7062</strain>
    </source>
</reference>
<feature type="binding site" evidence="14">
    <location>
        <position position="161"/>
    </location>
    <ligand>
        <name>[4Fe-4S] cluster</name>
        <dbReference type="ChEBI" id="CHEBI:49883"/>
        <label>2</label>
        <note>4Fe-4S-S-AdoMet</note>
    </ligand>
</feature>
<dbReference type="GO" id="GO:0035597">
    <property type="term" value="F:tRNA-2-methylthio-N(6)-dimethylallyladenosine(37) synthase activity"/>
    <property type="evidence" value="ECO:0007669"/>
    <property type="project" value="UniProtKB-EC"/>
</dbReference>
<dbReference type="SFLD" id="SFLDG01061">
    <property type="entry name" value="methylthiotransferase"/>
    <property type="match status" value="1"/>
</dbReference>
<dbReference type="PANTHER" id="PTHR43020:SF2">
    <property type="entry name" value="MITOCHONDRIAL TRNA METHYLTHIOTRANSFERASE CDK5RAP1"/>
    <property type="match status" value="1"/>
</dbReference>
<dbReference type="SUPFAM" id="SSF102114">
    <property type="entry name" value="Radical SAM enzymes"/>
    <property type="match status" value="1"/>
</dbReference>
<dbReference type="PROSITE" id="PS51918">
    <property type="entry name" value="RADICAL_SAM"/>
    <property type="match status" value="1"/>
</dbReference>
<comment type="function">
    <text evidence="1 14">Catalyzes the methylthiolation of N6-(dimethylallyl)adenosine (i(6)A), leading to the formation of 2-methylthio-N6-(dimethylallyl)adenosine (ms(2)i(6)A) at position 37 in tRNAs that read codons beginning with uridine.</text>
</comment>
<dbReference type="InterPro" id="IPR005839">
    <property type="entry name" value="Methylthiotransferase"/>
</dbReference>
<dbReference type="SFLD" id="SFLDG01082">
    <property type="entry name" value="B12-binding_domain_containing"/>
    <property type="match status" value="1"/>
</dbReference>
<dbReference type="EMBL" id="FNVG01000038">
    <property type="protein sequence ID" value="SEG71847.1"/>
    <property type="molecule type" value="Genomic_DNA"/>
</dbReference>
<dbReference type="InterPro" id="IPR058240">
    <property type="entry name" value="rSAM_sf"/>
</dbReference>
<dbReference type="Pfam" id="PF01938">
    <property type="entry name" value="TRAM"/>
    <property type="match status" value="1"/>
</dbReference>
<gene>
    <name evidence="14" type="primary">miaB</name>
    <name evidence="18" type="ORF">SAMN04488244_13828</name>
</gene>
<dbReference type="SFLD" id="SFLDF00273">
    <property type="entry name" value="(dimethylallyl)adenosine_tRNA"/>
    <property type="match status" value="1"/>
</dbReference>
<dbReference type="InterPro" id="IPR038135">
    <property type="entry name" value="Methylthiotransferase_N_sf"/>
</dbReference>
<comment type="subcellular location">
    <subcellularLocation>
        <location evidence="14">Cytoplasm</location>
    </subcellularLocation>
</comment>
<feature type="binding site" evidence="14">
    <location>
        <position position="164"/>
    </location>
    <ligand>
        <name>[4Fe-4S] cluster</name>
        <dbReference type="ChEBI" id="CHEBI:49883"/>
        <label>2</label>
        <note>4Fe-4S-S-AdoMet</note>
    </ligand>
</feature>
<evidence type="ECO:0000256" key="5">
    <source>
        <dbReference type="ARBA" id="ARBA00022691"/>
    </source>
</evidence>
<dbReference type="GO" id="GO:0046872">
    <property type="term" value="F:metal ion binding"/>
    <property type="evidence" value="ECO:0007669"/>
    <property type="project" value="UniProtKB-KW"/>
</dbReference>
<feature type="binding site" evidence="14">
    <location>
        <position position="12"/>
    </location>
    <ligand>
        <name>[4Fe-4S] cluster</name>
        <dbReference type="ChEBI" id="CHEBI:49883"/>
        <label>1</label>
    </ligand>
</feature>
<dbReference type="GO" id="GO:0051539">
    <property type="term" value="F:4 iron, 4 sulfur cluster binding"/>
    <property type="evidence" value="ECO:0007669"/>
    <property type="project" value="UniProtKB-UniRule"/>
</dbReference>
<dbReference type="NCBIfam" id="TIGR01574">
    <property type="entry name" value="miaB-methiolase"/>
    <property type="match status" value="1"/>
</dbReference>
<dbReference type="SMART" id="SM00729">
    <property type="entry name" value="Elp3"/>
    <property type="match status" value="1"/>
</dbReference>
<dbReference type="PROSITE" id="PS51449">
    <property type="entry name" value="MTTASE_N"/>
    <property type="match status" value="1"/>
</dbReference>
<dbReference type="InterPro" id="IPR006638">
    <property type="entry name" value="Elp3/MiaA/NifB-like_rSAM"/>
</dbReference>
<evidence type="ECO:0000259" key="17">
    <source>
        <dbReference type="PROSITE" id="PS51918"/>
    </source>
</evidence>
<keyword evidence="6 14" id="KW-0819">tRNA processing</keyword>
<evidence type="ECO:0000259" key="16">
    <source>
        <dbReference type="PROSITE" id="PS51449"/>
    </source>
</evidence>
<feature type="binding site" evidence="14">
    <location>
        <position position="83"/>
    </location>
    <ligand>
        <name>[4Fe-4S] cluster</name>
        <dbReference type="ChEBI" id="CHEBI:49883"/>
        <label>1</label>
    </ligand>
</feature>
<feature type="domain" description="MTTase N-terminal" evidence="16">
    <location>
        <begin position="3"/>
        <end position="120"/>
    </location>
</feature>
<keyword evidence="5 14" id="KW-0949">S-adenosyl-L-methionine</keyword>
<accession>A0A1H6CGC5</accession>
<dbReference type="FunFam" id="3.80.30.20:FF:000001">
    <property type="entry name" value="tRNA-2-methylthio-N(6)-dimethylallyladenosine synthase 2"/>
    <property type="match status" value="1"/>
</dbReference>
<comment type="subunit">
    <text evidence="14">Monomer.</text>
</comment>
<sequence length="474" mass="53664">MSKKLLIKTWGCQMNEYDSSKMADLLNAANGYELTEDPEEADVLLLNTCSIREKAQEKVFHQLGRWKTLKDKKDGVVIGVGGCVATQEGDHIRERAPFVDVIFGPQTLHRLPEMIKQSQSDEAPVMDISFPEIEKFDRLPEPRAEGATAFVSIMEGCSKYCTYCVVPYTRGEEVSRPMDDVLFEIAQLAEQGVREVNLLGQNVNAYRGPMHDGDICSFAELLRLVASIDGIDRIRFTTSHPLEFTDDIIAVYEDTPELVSFLHLPVQSGSDRVLTMMKRPHTAIEYKSIIRKLRKARPDIQISSDFIVGFPGESDKDFQDTMKLIKDVDFDMSFSFIFSPRPGTPAADYPCDLPEQTKKDRLYELQQTVNSQAMRYSRQMLDTEQRVLVEGPSKKNLMELRARTENNRVVNFEGGAELIGQFVDVKITDVFANSLRGELVRTEKDMDLRSVISPTQMMAKTKREDELGVATFTP</sequence>
<organism evidence="18 19">
    <name type="scientific">Vibrio hangzhouensis</name>
    <dbReference type="NCBI Taxonomy" id="462991"/>
    <lineage>
        <taxon>Bacteria</taxon>
        <taxon>Pseudomonadati</taxon>
        <taxon>Pseudomonadota</taxon>
        <taxon>Gammaproteobacteria</taxon>
        <taxon>Vibrionales</taxon>
        <taxon>Vibrionaceae</taxon>
        <taxon>Vibrio</taxon>
    </lineage>
</organism>
<protein>
    <recommendedName>
        <fullName evidence="10 14">tRNA-2-methylthio-N(6)-dimethylallyladenosine synthase</fullName>
        <ecNumber evidence="10 14">2.8.4.3</ecNumber>
    </recommendedName>
    <alternativeName>
        <fullName evidence="14">(Dimethylallyl)adenosine tRNA methylthiotransferase MiaB</fullName>
    </alternativeName>
    <alternativeName>
        <fullName evidence="14">tRNA-i(6)A37 methylthiotransferase</fullName>
    </alternativeName>
</protein>
<comment type="similarity">
    <text evidence="14">Belongs to the methylthiotransferase family. MiaB subfamily.</text>
</comment>
<dbReference type="Gene3D" id="3.80.30.20">
    <property type="entry name" value="tm_1862 like domain"/>
    <property type="match status" value="1"/>
</dbReference>
<keyword evidence="2 14" id="KW-0004">4Fe-4S</keyword>
<keyword evidence="9 14" id="KW-0411">Iron-sulfur</keyword>
<dbReference type="PANTHER" id="PTHR43020">
    <property type="entry name" value="CDK5 REGULATORY SUBUNIT-ASSOCIATED PROTEIN 1"/>
    <property type="match status" value="1"/>
</dbReference>
<evidence type="ECO:0000256" key="3">
    <source>
        <dbReference type="ARBA" id="ARBA00022490"/>
    </source>
</evidence>
<keyword evidence="19" id="KW-1185">Reference proteome</keyword>
<evidence type="ECO:0000256" key="6">
    <source>
        <dbReference type="ARBA" id="ARBA00022694"/>
    </source>
</evidence>
<evidence type="ECO:0000256" key="13">
    <source>
        <dbReference type="ARBA" id="ARBA00052587"/>
    </source>
</evidence>
<dbReference type="EC" id="2.8.4.3" evidence="10 14"/>
<evidence type="ECO:0000256" key="14">
    <source>
        <dbReference type="HAMAP-Rule" id="MF_01864"/>
    </source>
</evidence>
<feature type="binding site" evidence="14">
    <location>
        <position position="49"/>
    </location>
    <ligand>
        <name>[4Fe-4S] cluster</name>
        <dbReference type="ChEBI" id="CHEBI:49883"/>
        <label>1</label>
    </ligand>
</feature>
<dbReference type="PROSITE" id="PS50926">
    <property type="entry name" value="TRAM"/>
    <property type="match status" value="1"/>
</dbReference>
<keyword evidence="3 14" id="KW-0963">Cytoplasm</keyword>
<evidence type="ECO:0000256" key="7">
    <source>
        <dbReference type="ARBA" id="ARBA00022723"/>
    </source>
</evidence>
<evidence type="ECO:0000313" key="19">
    <source>
        <dbReference type="Proteomes" id="UP000236721"/>
    </source>
</evidence>
<proteinExistence type="inferred from homology"/>
<dbReference type="InterPro" id="IPR002792">
    <property type="entry name" value="TRAM_dom"/>
</dbReference>
<dbReference type="InterPro" id="IPR007197">
    <property type="entry name" value="rSAM"/>
</dbReference>
<evidence type="ECO:0000259" key="15">
    <source>
        <dbReference type="PROSITE" id="PS50926"/>
    </source>
</evidence>
<dbReference type="Pfam" id="PF00919">
    <property type="entry name" value="UPF0004"/>
    <property type="match status" value="1"/>
</dbReference>